<feature type="transmembrane region" description="Helical" evidence="24">
    <location>
        <begin position="47"/>
        <end position="67"/>
    </location>
</feature>
<dbReference type="Proteomes" id="UP001208570">
    <property type="component" value="Unassembled WGS sequence"/>
</dbReference>
<comment type="similarity">
    <text evidence="3">Belongs to the ERG4/ERG24 family.</text>
</comment>
<keyword evidence="6 24" id="KW-0812">Transmembrane</keyword>
<gene>
    <name evidence="25" type="ORF">LSH36_552g01080</name>
</gene>
<evidence type="ECO:0000256" key="19">
    <source>
        <dbReference type="ARBA" id="ARBA00039984"/>
    </source>
</evidence>
<feature type="compositionally biased region" description="Polar residues" evidence="23">
    <location>
        <begin position="1"/>
        <end position="13"/>
    </location>
</feature>
<dbReference type="Pfam" id="PF01222">
    <property type="entry name" value="ERG4_ERG24"/>
    <property type="match status" value="1"/>
</dbReference>
<comment type="pathway">
    <text evidence="2">Steroid biosynthesis; cholesterol biosynthesis.</text>
</comment>
<dbReference type="AlphaFoldDB" id="A0AAD9MVY8"/>
<comment type="subcellular location">
    <subcellularLocation>
        <location evidence="1">Endoplasmic reticulum membrane</location>
        <topology evidence="1">Multi-pass membrane protein</topology>
    </subcellularLocation>
</comment>
<dbReference type="GO" id="GO:0006695">
    <property type="term" value="P:cholesterol biosynthetic process"/>
    <property type="evidence" value="ECO:0007669"/>
    <property type="project" value="UniProtKB-KW"/>
</dbReference>
<proteinExistence type="inferred from homology"/>
<evidence type="ECO:0000256" key="20">
    <source>
        <dbReference type="ARBA" id="ARBA00042688"/>
    </source>
</evidence>
<keyword evidence="7" id="KW-0152">Cholesterol biosynthesis</keyword>
<evidence type="ECO:0000256" key="24">
    <source>
        <dbReference type="SAM" id="Phobius"/>
    </source>
</evidence>
<evidence type="ECO:0000256" key="15">
    <source>
        <dbReference type="ARBA" id="ARBA00023136"/>
    </source>
</evidence>
<evidence type="ECO:0000256" key="22">
    <source>
        <dbReference type="ARBA" id="ARBA00047826"/>
    </source>
</evidence>
<dbReference type="PANTHER" id="PTHR21257:SF38">
    <property type="entry name" value="7-DEHYDROCHOLESTEROL REDUCTASE"/>
    <property type="match status" value="1"/>
</dbReference>
<keyword evidence="14" id="KW-0443">Lipid metabolism</keyword>
<feature type="transmembrane region" description="Helical" evidence="24">
    <location>
        <begin position="103"/>
        <end position="123"/>
    </location>
</feature>
<dbReference type="GO" id="GO:0016132">
    <property type="term" value="P:brassinosteroid biosynthetic process"/>
    <property type="evidence" value="ECO:0007669"/>
    <property type="project" value="TreeGrafter"/>
</dbReference>
<evidence type="ECO:0000256" key="13">
    <source>
        <dbReference type="ARBA" id="ARBA00023011"/>
    </source>
</evidence>
<keyword evidence="4" id="KW-0444">Lipid biosynthesis</keyword>
<keyword evidence="13" id="KW-0756">Sterol biosynthesis</keyword>
<dbReference type="InterPro" id="IPR018083">
    <property type="entry name" value="Sterol_reductase_CS"/>
</dbReference>
<comment type="caution">
    <text evidence="25">The sequence shown here is derived from an EMBL/GenBank/DDBJ whole genome shotgun (WGS) entry which is preliminary data.</text>
</comment>
<feature type="transmembrane region" description="Helical" evidence="24">
    <location>
        <begin position="298"/>
        <end position="322"/>
    </location>
</feature>
<keyword evidence="12" id="KW-0560">Oxidoreductase</keyword>
<feature type="transmembrane region" description="Helical" evidence="24">
    <location>
        <begin position="234"/>
        <end position="254"/>
    </location>
</feature>
<protein>
    <recommendedName>
        <fullName evidence="19">7-dehydrocholesterol reductase</fullName>
        <ecNumber evidence="18">1.3.1.21</ecNumber>
    </recommendedName>
    <alternativeName>
        <fullName evidence="20">Sterol Delta(7)-reductase</fullName>
    </alternativeName>
</protein>
<evidence type="ECO:0000256" key="1">
    <source>
        <dbReference type="ARBA" id="ARBA00004477"/>
    </source>
</evidence>
<evidence type="ECO:0000256" key="11">
    <source>
        <dbReference type="ARBA" id="ARBA00022989"/>
    </source>
</evidence>
<comment type="catalytic activity">
    <reaction evidence="22">
        <text>7-dehydrodesmosterol + NADPH + H(+) = desmosterol + NADP(+)</text>
        <dbReference type="Rhea" id="RHEA:46740"/>
        <dbReference type="ChEBI" id="CHEBI:15378"/>
        <dbReference type="ChEBI" id="CHEBI:17737"/>
        <dbReference type="ChEBI" id="CHEBI:27910"/>
        <dbReference type="ChEBI" id="CHEBI:57783"/>
        <dbReference type="ChEBI" id="CHEBI:58349"/>
    </reaction>
    <physiologicalReaction direction="left-to-right" evidence="22">
        <dbReference type="Rhea" id="RHEA:46741"/>
    </physiologicalReaction>
</comment>
<evidence type="ECO:0000256" key="16">
    <source>
        <dbReference type="ARBA" id="ARBA00023166"/>
    </source>
</evidence>
<dbReference type="EC" id="1.3.1.21" evidence="18"/>
<comment type="catalytic activity">
    <reaction evidence="21">
        <text>cholesterol + NADP(+) = 7-dehydrocholesterol + NADPH + H(+)</text>
        <dbReference type="Rhea" id="RHEA:23984"/>
        <dbReference type="ChEBI" id="CHEBI:15378"/>
        <dbReference type="ChEBI" id="CHEBI:16113"/>
        <dbReference type="ChEBI" id="CHEBI:17759"/>
        <dbReference type="ChEBI" id="CHEBI:57783"/>
        <dbReference type="ChEBI" id="CHEBI:58349"/>
        <dbReference type="EC" id="1.3.1.21"/>
    </reaction>
    <physiologicalReaction direction="right-to-left" evidence="21">
        <dbReference type="Rhea" id="RHEA:23986"/>
    </physiologicalReaction>
</comment>
<evidence type="ECO:0000256" key="21">
    <source>
        <dbReference type="ARBA" id="ARBA00047795"/>
    </source>
</evidence>
<evidence type="ECO:0000313" key="26">
    <source>
        <dbReference type="Proteomes" id="UP001208570"/>
    </source>
</evidence>
<dbReference type="PROSITE" id="PS01018">
    <property type="entry name" value="STEROL_REDUCT_2"/>
    <property type="match status" value="1"/>
</dbReference>
<dbReference type="GO" id="GO:0005789">
    <property type="term" value="C:endoplasmic reticulum membrane"/>
    <property type="evidence" value="ECO:0007669"/>
    <property type="project" value="UniProtKB-SubCell"/>
</dbReference>
<reference evidence="25" key="1">
    <citation type="journal article" date="2023" name="Mol. Biol. Evol.">
        <title>Third-Generation Sequencing Reveals the Adaptive Role of the Epigenome in Three Deep-Sea Polychaetes.</title>
        <authorList>
            <person name="Perez M."/>
            <person name="Aroh O."/>
            <person name="Sun Y."/>
            <person name="Lan Y."/>
            <person name="Juniper S.K."/>
            <person name="Young C.R."/>
            <person name="Angers B."/>
            <person name="Qian P.Y."/>
        </authorList>
    </citation>
    <scope>NUCLEOTIDE SEQUENCE</scope>
    <source>
        <strain evidence="25">P08H-3</strain>
    </source>
</reference>
<name>A0AAD9MVY8_9ANNE</name>
<evidence type="ECO:0000256" key="3">
    <source>
        <dbReference type="ARBA" id="ARBA00005402"/>
    </source>
</evidence>
<dbReference type="GO" id="GO:0047598">
    <property type="term" value="F:7-dehydrocholesterol reductase activity"/>
    <property type="evidence" value="ECO:0007669"/>
    <property type="project" value="UniProtKB-EC"/>
</dbReference>
<dbReference type="EMBL" id="JAODUP010000552">
    <property type="protein sequence ID" value="KAK2147445.1"/>
    <property type="molecule type" value="Genomic_DNA"/>
</dbReference>
<accession>A0AAD9MVY8</accession>
<evidence type="ECO:0000256" key="18">
    <source>
        <dbReference type="ARBA" id="ARBA00038851"/>
    </source>
</evidence>
<feature type="transmembrane region" description="Helical" evidence="24">
    <location>
        <begin position="183"/>
        <end position="200"/>
    </location>
</feature>
<keyword evidence="8" id="KW-0256">Endoplasmic reticulum</keyword>
<feature type="transmembrane region" description="Helical" evidence="24">
    <location>
        <begin position="73"/>
        <end position="91"/>
    </location>
</feature>
<keyword evidence="16" id="KW-1207">Sterol metabolism</keyword>
<dbReference type="Gene3D" id="1.20.120.1630">
    <property type="match status" value="1"/>
</dbReference>
<evidence type="ECO:0000256" key="14">
    <source>
        <dbReference type="ARBA" id="ARBA00023098"/>
    </source>
</evidence>
<keyword evidence="10" id="KW-0752">Steroid biosynthesis</keyword>
<evidence type="ECO:0000256" key="2">
    <source>
        <dbReference type="ARBA" id="ARBA00004770"/>
    </source>
</evidence>
<evidence type="ECO:0000313" key="25">
    <source>
        <dbReference type="EMBL" id="KAK2147445.1"/>
    </source>
</evidence>
<feature type="transmembrane region" description="Helical" evidence="24">
    <location>
        <begin position="329"/>
        <end position="350"/>
    </location>
</feature>
<feature type="transmembrane region" description="Helical" evidence="24">
    <location>
        <begin position="143"/>
        <end position="162"/>
    </location>
</feature>
<evidence type="ECO:0000256" key="4">
    <source>
        <dbReference type="ARBA" id="ARBA00022516"/>
    </source>
</evidence>
<keyword evidence="9" id="KW-0521">NADP</keyword>
<organism evidence="25 26">
    <name type="scientific">Paralvinella palmiformis</name>
    <dbReference type="NCBI Taxonomy" id="53620"/>
    <lineage>
        <taxon>Eukaryota</taxon>
        <taxon>Metazoa</taxon>
        <taxon>Spiralia</taxon>
        <taxon>Lophotrochozoa</taxon>
        <taxon>Annelida</taxon>
        <taxon>Polychaeta</taxon>
        <taxon>Sedentaria</taxon>
        <taxon>Canalipalpata</taxon>
        <taxon>Terebellida</taxon>
        <taxon>Terebelliformia</taxon>
        <taxon>Alvinellidae</taxon>
        <taxon>Paralvinella</taxon>
    </lineage>
</organism>
<dbReference type="PANTHER" id="PTHR21257">
    <property type="entry name" value="DELTA(14)-STEROL REDUCTASE"/>
    <property type="match status" value="1"/>
</dbReference>
<feature type="transmembrane region" description="Helical" evidence="24">
    <location>
        <begin position="411"/>
        <end position="436"/>
    </location>
</feature>
<evidence type="ECO:0000256" key="12">
    <source>
        <dbReference type="ARBA" id="ARBA00023002"/>
    </source>
</evidence>
<keyword evidence="26" id="KW-1185">Reference proteome</keyword>
<evidence type="ECO:0000256" key="17">
    <source>
        <dbReference type="ARBA" id="ARBA00023221"/>
    </source>
</evidence>
<evidence type="ECO:0000256" key="5">
    <source>
        <dbReference type="ARBA" id="ARBA00022548"/>
    </source>
</evidence>
<evidence type="ECO:0000256" key="23">
    <source>
        <dbReference type="SAM" id="MobiDB-lite"/>
    </source>
</evidence>
<keyword evidence="5" id="KW-0153">Cholesterol metabolism</keyword>
<evidence type="ECO:0000256" key="9">
    <source>
        <dbReference type="ARBA" id="ARBA00022857"/>
    </source>
</evidence>
<feature type="region of interest" description="Disordered" evidence="23">
    <location>
        <begin position="1"/>
        <end position="29"/>
    </location>
</feature>
<evidence type="ECO:0000256" key="7">
    <source>
        <dbReference type="ARBA" id="ARBA00022778"/>
    </source>
</evidence>
<sequence length="471" mass="53929">MKHRTTSPIQNGTPDAETMVSGGKSQTTLSKPKGEHGILFNIFSRTLVPLFLMIFSPNLVILLWYTATKCGGSFVVLYTKLTVEGVVNGILKIWSDIHIGSALAGWVILGYCLFALILMVLLPGPRFEGPVTPKGNVPVYKDNGFYCFIVTMIGFVVLTFYLKQHGMSPSIIYDRFDEFLGSLTVFSHILCIFLVIKGLVSPSSSDSGSTGNLVMDYYWGTELYPQVFGQHVKVFTNCRFGMTVWPLLCLIFAIKNYELYGFVDSMWVSCTLQMLYFVKFFWWESGYLHTIDIILDRAGFYICWGCLAYIPGLYASVSLYLVNHPIHLGHFWSSVILLAGVFSLIINYWADKQKIDVRHSGGKCKIWGKPAEYIRARYTLESGEVRESLLLTCGWWGVARHFHYVPELMVAFFWTVPGLFENIMVYSYFIWLFILLTHRTFRDDTKCSKKYGKYWDDYVKCVQYRMIPGIF</sequence>
<evidence type="ECO:0000256" key="6">
    <source>
        <dbReference type="ARBA" id="ARBA00022692"/>
    </source>
</evidence>
<evidence type="ECO:0000256" key="8">
    <source>
        <dbReference type="ARBA" id="ARBA00022824"/>
    </source>
</evidence>
<keyword evidence="11 24" id="KW-1133">Transmembrane helix</keyword>
<evidence type="ECO:0000256" key="10">
    <source>
        <dbReference type="ARBA" id="ARBA00022955"/>
    </source>
</evidence>
<dbReference type="InterPro" id="IPR001171">
    <property type="entry name" value="ERG24_DHCR-like"/>
</dbReference>
<keyword evidence="15 24" id="KW-0472">Membrane</keyword>
<keyword evidence="17" id="KW-0753">Steroid metabolism</keyword>